<evidence type="ECO:0000313" key="9">
    <source>
        <dbReference type="EMBL" id="ABI64734.1"/>
    </source>
</evidence>
<keyword evidence="4 6" id="KW-0175">Coiled coil</keyword>
<dbReference type="eggNOG" id="COG1322">
    <property type="taxonomic scope" value="Bacteria"/>
</dbReference>
<evidence type="ECO:0000256" key="8">
    <source>
        <dbReference type="SAM" id="Phobius"/>
    </source>
</evidence>
<dbReference type="OrthoDB" id="370725at2"/>
<feature type="coiled-coil region" evidence="6">
    <location>
        <begin position="142"/>
        <end position="176"/>
    </location>
</feature>
<dbReference type="HOGENOM" id="CLU_024057_0_0_5"/>
<organism evidence="9 10">
    <name type="scientific">Maricaulis maris (strain MCS10)</name>
    <name type="common">Caulobacter maris</name>
    <dbReference type="NCBI Taxonomy" id="394221"/>
    <lineage>
        <taxon>Bacteria</taxon>
        <taxon>Pseudomonadati</taxon>
        <taxon>Pseudomonadota</taxon>
        <taxon>Alphaproteobacteria</taxon>
        <taxon>Maricaulales</taxon>
        <taxon>Maricaulaceae</taxon>
        <taxon>Maricaulis</taxon>
    </lineage>
</organism>
<feature type="transmembrane region" description="Helical" evidence="8">
    <location>
        <begin position="45"/>
        <end position="64"/>
    </location>
</feature>
<evidence type="ECO:0000256" key="5">
    <source>
        <dbReference type="ARBA" id="ARBA00023172"/>
    </source>
</evidence>
<feature type="region of interest" description="Disordered" evidence="7">
    <location>
        <begin position="66"/>
        <end position="91"/>
    </location>
</feature>
<keyword evidence="10" id="KW-1185">Reference proteome</keyword>
<proteinExistence type="inferred from homology"/>
<dbReference type="KEGG" id="mmr:Mmar10_0441"/>
<dbReference type="STRING" id="394221.Mmar10_0441"/>
<dbReference type="Pfam" id="PF02646">
    <property type="entry name" value="RmuC"/>
    <property type="match status" value="1"/>
</dbReference>
<dbReference type="EMBL" id="CP000449">
    <property type="protein sequence ID" value="ABI64734.1"/>
    <property type="molecule type" value="Genomic_DNA"/>
</dbReference>
<comment type="similarity">
    <text evidence="2">Belongs to the RmuC family.</text>
</comment>
<feature type="compositionally biased region" description="Basic and acidic residues" evidence="7">
    <location>
        <begin position="78"/>
        <end position="91"/>
    </location>
</feature>
<feature type="compositionally biased region" description="Low complexity" evidence="7">
    <location>
        <begin position="517"/>
        <end position="527"/>
    </location>
</feature>
<protein>
    <recommendedName>
        <fullName evidence="3">DNA recombination protein RmuC homolog</fullName>
    </recommendedName>
</protein>
<evidence type="ECO:0000256" key="4">
    <source>
        <dbReference type="ARBA" id="ARBA00023054"/>
    </source>
</evidence>
<evidence type="ECO:0000256" key="6">
    <source>
        <dbReference type="SAM" id="Coils"/>
    </source>
</evidence>
<dbReference type="RefSeq" id="WP_011642381.1">
    <property type="nucleotide sequence ID" value="NC_008347.1"/>
</dbReference>
<dbReference type="PANTHER" id="PTHR30563:SF0">
    <property type="entry name" value="DNA RECOMBINATION PROTEIN RMUC"/>
    <property type="match status" value="1"/>
</dbReference>
<evidence type="ECO:0000256" key="7">
    <source>
        <dbReference type="SAM" id="MobiDB-lite"/>
    </source>
</evidence>
<evidence type="ECO:0000256" key="1">
    <source>
        <dbReference type="ARBA" id="ARBA00003416"/>
    </source>
</evidence>
<comment type="function">
    <text evidence="1">Involved in DNA recombination.</text>
</comment>
<reference evidence="9 10" key="1">
    <citation type="submission" date="2006-08" db="EMBL/GenBank/DDBJ databases">
        <title>Complete sequence of Maricaulis maris MCS10.</title>
        <authorList>
            <consortium name="US DOE Joint Genome Institute"/>
            <person name="Copeland A."/>
            <person name="Lucas S."/>
            <person name="Lapidus A."/>
            <person name="Barry K."/>
            <person name="Detter J.C."/>
            <person name="Glavina del Rio T."/>
            <person name="Hammon N."/>
            <person name="Israni S."/>
            <person name="Dalin E."/>
            <person name="Tice H."/>
            <person name="Pitluck S."/>
            <person name="Saunders E."/>
            <person name="Brettin T."/>
            <person name="Bruce D."/>
            <person name="Han C."/>
            <person name="Tapia R."/>
            <person name="Gilna P."/>
            <person name="Schmutz J."/>
            <person name="Larimer F."/>
            <person name="Land M."/>
            <person name="Hauser L."/>
            <person name="Kyrpides N."/>
            <person name="Mikhailova N."/>
            <person name="Viollier P."/>
            <person name="Stephens C."/>
            <person name="Richardson P."/>
        </authorList>
    </citation>
    <scope>NUCLEOTIDE SEQUENCE [LARGE SCALE GENOMIC DNA]</scope>
    <source>
        <strain evidence="9 10">MCS10</strain>
    </source>
</reference>
<dbReference type="GO" id="GO:0006310">
    <property type="term" value="P:DNA recombination"/>
    <property type="evidence" value="ECO:0007669"/>
    <property type="project" value="UniProtKB-KW"/>
</dbReference>
<evidence type="ECO:0000256" key="3">
    <source>
        <dbReference type="ARBA" id="ARBA00021840"/>
    </source>
</evidence>
<dbReference type="AlphaFoldDB" id="Q0ASK3"/>
<feature type="region of interest" description="Disordered" evidence="7">
    <location>
        <begin position="494"/>
        <end position="527"/>
    </location>
</feature>
<gene>
    <name evidence="9" type="ordered locus">Mmar10_0441</name>
</gene>
<name>Q0ASK3_MARMM</name>
<keyword evidence="8" id="KW-0812">Transmembrane</keyword>
<evidence type="ECO:0000256" key="2">
    <source>
        <dbReference type="ARBA" id="ARBA00009840"/>
    </source>
</evidence>
<accession>Q0ASK3</accession>
<dbReference type="PANTHER" id="PTHR30563">
    <property type="entry name" value="DNA RECOMBINATION PROTEIN RMUC"/>
    <property type="match status" value="1"/>
</dbReference>
<evidence type="ECO:0000313" key="10">
    <source>
        <dbReference type="Proteomes" id="UP000001964"/>
    </source>
</evidence>
<dbReference type="Proteomes" id="UP000001964">
    <property type="component" value="Chromosome"/>
</dbReference>
<keyword evidence="8" id="KW-1133">Transmembrane helix</keyword>
<keyword evidence="5" id="KW-0233">DNA recombination</keyword>
<sequence>MSGPCASLVAVRGGWLAAPGRLVQNDSEQEGDCIVTFSDISPETWLILAGMVVLLAVLAGGLFLQRKPDPSGTTDNPEVERLRSERDDWRNRQESAASELATAREALARLDGVVEERDRLRVSLEAVTVERNGLNASHEALKTEHDAALRHHDEKLAELEKARERLNDQFKLTAAEILKASGAELNKQSTESLQTLLKPLREQLTDFRSKVEKDAEQRHGHAGEIKQLMETVRKDASRMSDDAQKLANALRSSSKVQGDWGEMVLASILERAGLLENEHFHTQSTERNAEGALLRPDVIVDMPGGHRLVIDSKVSLVAFERCVNAEDDEIRTAALKQHIASVRAHIKALGEKDYAKLYEGVNFTLMFIPLEGAASLALQNDPELSAYAWDRNVMIATPTTLMMAMRTVGNLWTIDRQNRHAIDIADRAGALYDKFEGFVGDLETVGKRIDGAKDAWAAAKGKLVEGRGNLVRQTEMLKSLGANARKSLPAEYLDAAGADEATESGGGKSAPKPAPKPALAAPEAVDS</sequence>
<keyword evidence="8" id="KW-0472">Membrane</keyword>
<dbReference type="InterPro" id="IPR003798">
    <property type="entry name" value="DNA_recombination_RmuC"/>
</dbReference>